<name>A0ACC1LSX9_9FUNG</name>
<accession>A0ACC1LSX9</accession>
<dbReference type="EMBL" id="JANBVB010003611">
    <property type="protein sequence ID" value="KAJ2878169.1"/>
    <property type="molecule type" value="Genomic_DNA"/>
</dbReference>
<proteinExistence type="predicted"/>
<feature type="non-terminal residue" evidence="1">
    <location>
        <position position="1"/>
    </location>
</feature>
<organism evidence="1 2">
    <name type="scientific">Coemansia aciculifera</name>
    <dbReference type="NCBI Taxonomy" id="417176"/>
    <lineage>
        <taxon>Eukaryota</taxon>
        <taxon>Fungi</taxon>
        <taxon>Fungi incertae sedis</taxon>
        <taxon>Zoopagomycota</taxon>
        <taxon>Kickxellomycotina</taxon>
        <taxon>Kickxellomycetes</taxon>
        <taxon>Kickxellales</taxon>
        <taxon>Kickxellaceae</taxon>
        <taxon>Coemansia</taxon>
    </lineage>
</organism>
<sequence>EAVKMAFKNQALLLLVTALCACSVPLAEAASSLRRRHGGGSDKHDRDDLDCFASGVDDWDAKLHIAGIFIILVASGIGSFLPVLGYYVPWLRIPRSALTLGKFLGT</sequence>
<feature type="non-terminal residue" evidence="1">
    <location>
        <position position="106"/>
    </location>
</feature>
<protein>
    <submittedName>
        <fullName evidence="1">Uncharacterized protein</fullName>
    </submittedName>
</protein>
<comment type="caution">
    <text evidence="1">The sequence shown here is derived from an EMBL/GenBank/DDBJ whole genome shotgun (WGS) entry which is preliminary data.</text>
</comment>
<reference evidence="1" key="1">
    <citation type="submission" date="2022-07" db="EMBL/GenBank/DDBJ databases">
        <title>Phylogenomic reconstructions and comparative analyses of Kickxellomycotina fungi.</title>
        <authorList>
            <person name="Reynolds N.K."/>
            <person name="Stajich J.E."/>
            <person name="Barry K."/>
            <person name="Grigoriev I.V."/>
            <person name="Crous P."/>
            <person name="Smith M.E."/>
        </authorList>
    </citation>
    <scope>NUCLEOTIDE SEQUENCE</scope>
    <source>
        <strain evidence="1">CBS 190363</strain>
    </source>
</reference>
<evidence type="ECO:0000313" key="2">
    <source>
        <dbReference type="Proteomes" id="UP001139981"/>
    </source>
</evidence>
<keyword evidence="2" id="KW-1185">Reference proteome</keyword>
<evidence type="ECO:0000313" key="1">
    <source>
        <dbReference type="EMBL" id="KAJ2878169.1"/>
    </source>
</evidence>
<gene>
    <name evidence="1" type="ORF">IWW38_006390</name>
</gene>
<dbReference type="Proteomes" id="UP001139981">
    <property type="component" value="Unassembled WGS sequence"/>
</dbReference>